<evidence type="ECO:0000313" key="3">
    <source>
        <dbReference type="EMBL" id="QIG42874.1"/>
    </source>
</evidence>
<gene>
    <name evidence="3" type="ORF">G5V58_08925</name>
</gene>
<dbReference type="KEGG" id="nano:G5V58_08925"/>
<dbReference type="AlphaFoldDB" id="A0A6G6WCB9"/>
<dbReference type="InterPro" id="IPR016566">
    <property type="entry name" value="UCP010219"/>
</dbReference>
<keyword evidence="4" id="KW-1185">Reference proteome</keyword>
<dbReference type="EMBL" id="CP049257">
    <property type="protein sequence ID" value="QIG42874.1"/>
    <property type="molecule type" value="Genomic_DNA"/>
</dbReference>
<protein>
    <submittedName>
        <fullName evidence="3">DUF3159 domain-containing protein</fullName>
    </submittedName>
</protein>
<feature type="region of interest" description="Disordered" evidence="1">
    <location>
        <begin position="1"/>
        <end position="24"/>
    </location>
</feature>
<proteinExistence type="predicted"/>
<name>A0A6G6WCB9_9ACTN</name>
<reference evidence="3 4" key="1">
    <citation type="submission" date="2020-02" db="EMBL/GenBank/DDBJ databases">
        <title>Full genome sequence of Nocardioides sp. R-3366.</title>
        <authorList>
            <person name="Im W.-T."/>
        </authorList>
    </citation>
    <scope>NUCLEOTIDE SEQUENCE [LARGE SCALE GENOMIC DNA]</scope>
    <source>
        <strain evidence="3 4">R-3366</strain>
    </source>
</reference>
<feature type="compositionally biased region" description="Low complexity" evidence="1">
    <location>
        <begin position="1"/>
        <end position="11"/>
    </location>
</feature>
<keyword evidence="2" id="KW-1133">Transmembrane helix</keyword>
<dbReference type="Proteomes" id="UP000502996">
    <property type="component" value="Chromosome"/>
</dbReference>
<feature type="transmembrane region" description="Helical" evidence="2">
    <location>
        <begin position="178"/>
        <end position="198"/>
    </location>
</feature>
<evidence type="ECO:0000313" key="4">
    <source>
        <dbReference type="Proteomes" id="UP000502996"/>
    </source>
</evidence>
<feature type="transmembrane region" description="Helical" evidence="2">
    <location>
        <begin position="93"/>
        <end position="112"/>
    </location>
</feature>
<feature type="transmembrane region" description="Helical" evidence="2">
    <location>
        <begin position="68"/>
        <end position="86"/>
    </location>
</feature>
<organism evidence="3 4">
    <name type="scientific">Nocardioides anomalus</name>
    <dbReference type="NCBI Taxonomy" id="2712223"/>
    <lineage>
        <taxon>Bacteria</taxon>
        <taxon>Bacillati</taxon>
        <taxon>Actinomycetota</taxon>
        <taxon>Actinomycetes</taxon>
        <taxon>Propionibacteriales</taxon>
        <taxon>Nocardioidaceae</taxon>
        <taxon>Nocardioides</taxon>
    </lineage>
</organism>
<keyword evidence="2" id="KW-0812">Transmembrane</keyword>
<feature type="transmembrane region" description="Helical" evidence="2">
    <location>
        <begin position="45"/>
        <end position="62"/>
    </location>
</feature>
<evidence type="ECO:0000256" key="1">
    <source>
        <dbReference type="SAM" id="MobiDB-lite"/>
    </source>
</evidence>
<dbReference type="RefSeq" id="WP_165231272.1">
    <property type="nucleotide sequence ID" value="NZ_CP049257.1"/>
</dbReference>
<feature type="transmembrane region" description="Helical" evidence="2">
    <location>
        <begin position="210"/>
        <end position="238"/>
    </location>
</feature>
<sequence length="257" mass="27000">MTDTSGETTGATTGGTTGDKPPPTVETVEAMVRAQMAASLGGRRGIVEAAIPGVLFTVIWLATKDIRLALVVGGAGVAIALVARLIQRSTPQYVFNAAFSIAIGYLFTRIAANAGGDASDQALAYFLPGILFSLGYTVVFGTSTLFGWPLVGFMLGSVTGDPLAWHEDKQVVKLCSRLTWVLLAPGAIGVLLQGPVWLLGWSGTLDKDTAVVIVGVLRLGLGWALRIASWSLIIWLLARDATPLETRPEPEPEADPA</sequence>
<dbReference type="Pfam" id="PF11361">
    <property type="entry name" value="DUF3159"/>
    <property type="match status" value="1"/>
</dbReference>
<evidence type="ECO:0000256" key="2">
    <source>
        <dbReference type="SAM" id="Phobius"/>
    </source>
</evidence>
<accession>A0A6G6WCB9</accession>
<feature type="transmembrane region" description="Helical" evidence="2">
    <location>
        <begin position="124"/>
        <end position="157"/>
    </location>
</feature>
<keyword evidence="2" id="KW-0472">Membrane</keyword>